<keyword evidence="1" id="KW-1133">Transmembrane helix</keyword>
<accession>A0ABQ5XH22</accession>
<name>A0ABQ5XH22_9GAMM</name>
<dbReference type="Gene3D" id="3.40.50.1820">
    <property type="entry name" value="alpha/beta hydrolase"/>
    <property type="match status" value="1"/>
</dbReference>
<dbReference type="InterPro" id="IPR000073">
    <property type="entry name" value="AB_hydrolase_1"/>
</dbReference>
<dbReference type="Proteomes" id="UP001156627">
    <property type="component" value="Unassembled WGS sequence"/>
</dbReference>
<evidence type="ECO:0000259" key="2">
    <source>
        <dbReference type="Pfam" id="PF00561"/>
    </source>
</evidence>
<evidence type="ECO:0000313" key="4">
    <source>
        <dbReference type="Proteomes" id="UP001156627"/>
    </source>
</evidence>
<organism evidence="3 4">
    <name type="scientific">Dyella flagellata</name>
    <dbReference type="NCBI Taxonomy" id="1867833"/>
    <lineage>
        <taxon>Bacteria</taxon>
        <taxon>Pseudomonadati</taxon>
        <taxon>Pseudomonadota</taxon>
        <taxon>Gammaproteobacteria</taxon>
        <taxon>Lysobacterales</taxon>
        <taxon>Rhodanobacteraceae</taxon>
        <taxon>Dyella</taxon>
    </lineage>
</organism>
<gene>
    <name evidence="3" type="ORF">GCM10007898_38320</name>
</gene>
<comment type="caution">
    <text evidence="3">The sequence shown here is derived from an EMBL/GenBank/DDBJ whole genome shotgun (WGS) entry which is preliminary data.</text>
</comment>
<dbReference type="RefSeq" id="WP_284333814.1">
    <property type="nucleotide sequence ID" value="NZ_BSOA01000048.1"/>
</dbReference>
<dbReference type="InterPro" id="IPR029058">
    <property type="entry name" value="AB_hydrolase_fold"/>
</dbReference>
<evidence type="ECO:0000313" key="3">
    <source>
        <dbReference type="EMBL" id="GLQ90257.1"/>
    </source>
</evidence>
<dbReference type="SUPFAM" id="SSF53474">
    <property type="entry name" value="alpha/beta-Hydrolases"/>
    <property type="match status" value="1"/>
</dbReference>
<dbReference type="PANTHER" id="PTHR46438:SF11">
    <property type="entry name" value="LIPASE-RELATED"/>
    <property type="match status" value="1"/>
</dbReference>
<dbReference type="EMBL" id="BSOA01000048">
    <property type="protein sequence ID" value="GLQ90257.1"/>
    <property type="molecule type" value="Genomic_DNA"/>
</dbReference>
<feature type="domain" description="AB hydrolase-1" evidence="2">
    <location>
        <begin position="80"/>
        <end position="311"/>
    </location>
</feature>
<protein>
    <recommendedName>
        <fullName evidence="2">AB hydrolase-1 domain-containing protein</fullName>
    </recommendedName>
</protein>
<dbReference type="Pfam" id="PF00561">
    <property type="entry name" value="Abhydrolase_1"/>
    <property type="match status" value="1"/>
</dbReference>
<dbReference type="PRINTS" id="PR00111">
    <property type="entry name" value="ABHYDROLASE"/>
</dbReference>
<proteinExistence type="predicted"/>
<dbReference type="PANTHER" id="PTHR46438">
    <property type="entry name" value="ALPHA/BETA-HYDROLASES SUPERFAMILY PROTEIN"/>
    <property type="match status" value="1"/>
</dbReference>
<evidence type="ECO:0000256" key="1">
    <source>
        <dbReference type="SAM" id="Phobius"/>
    </source>
</evidence>
<keyword evidence="4" id="KW-1185">Reference proteome</keyword>
<feature type="transmembrane region" description="Helical" evidence="1">
    <location>
        <begin position="22"/>
        <end position="45"/>
    </location>
</feature>
<sequence>MTSAYIGETDGAPKRSSRILKWLGISAAGVLALAVAAVLICAYTPGESANLHSAYLDTVDSRFIDTNLAKFHYIRAGNGPPVVLVHGGGEWAYSYRSTIQALARTHTVYAVDLPGHGYTQLEKKNFAWTVDGMAGSLGTFLDAMGLNKVDLVGHSWGGGWALRYAETHPDRVDRLVLIDSSGLVYDDIWVWKILNVPVIGELMVHRMGPSDARSFLQKSFHDQSKVTDAVANEYWAPSSQPLARTALLELQRNQDWSVTERDTAKVAAPTLVLWGSDDAFIPRSVGERLAALLPGNRFVALEGCGHSSLEECSGQGNQALIGFLGKYW</sequence>
<keyword evidence="1" id="KW-0812">Transmembrane</keyword>
<reference evidence="4" key="1">
    <citation type="journal article" date="2019" name="Int. J. Syst. Evol. Microbiol.">
        <title>The Global Catalogue of Microorganisms (GCM) 10K type strain sequencing project: providing services to taxonomists for standard genome sequencing and annotation.</title>
        <authorList>
            <consortium name="The Broad Institute Genomics Platform"/>
            <consortium name="The Broad Institute Genome Sequencing Center for Infectious Disease"/>
            <person name="Wu L."/>
            <person name="Ma J."/>
        </authorList>
    </citation>
    <scope>NUCLEOTIDE SEQUENCE [LARGE SCALE GENOMIC DNA]</scope>
    <source>
        <strain evidence="4">NBRC 111981</strain>
    </source>
</reference>
<keyword evidence="1" id="KW-0472">Membrane</keyword>